<protein>
    <recommendedName>
        <fullName evidence="7">3-methyl-2-oxobutanoate hydroxymethyltransferase</fullName>
        <ecNumber evidence="7">2.1.2.11</ecNumber>
    </recommendedName>
    <alternativeName>
        <fullName evidence="7">Ketopantoate hydroxymethyltransferase</fullName>
        <shortName evidence="7">KPHMT</shortName>
    </alternativeName>
</protein>
<evidence type="ECO:0000256" key="7">
    <source>
        <dbReference type="HAMAP-Rule" id="MF_00156"/>
    </source>
</evidence>
<keyword evidence="7" id="KW-0963">Cytoplasm</keyword>
<feature type="binding site" evidence="7 10">
    <location>
        <position position="84"/>
    </location>
    <ligand>
        <name>Mg(2+)</name>
        <dbReference type="ChEBI" id="CHEBI:18420"/>
    </ligand>
</feature>
<dbReference type="GO" id="GO:0003864">
    <property type="term" value="F:3-methyl-2-oxobutanoate hydroxymethyltransferase activity"/>
    <property type="evidence" value="ECO:0007669"/>
    <property type="project" value="UniProtKB-UniRule"/>
</dbReference>
<dbReference type="Proteomes" id="UP000095237">
    <property type="component" value="Unassembled WGS sequence"/>
</dbReference>
<gene>
    <name evidence="7" type="primary">panB</name>
    <name evidence="11" type="ORF">ATZ36_17005</name>
</gene>
<comment type="catalytic activity">
    <reaction evidence="7">
        <text>(6R)-5,10-methylene-5,6,7,8-tetrahydrofolate + 3-methyl-2-oxobutanoate + H2O = 2-dehydropantoate + (6S)-5,6,7,8-tetrahydrofolate</text>
        <dbReference type="Rhea" id="RHEA:11824"/>
        <dbReference type="ChEBI" id="CHEBI:11561"/>
        <dbReference type="ChEBI" id="CHEBI:11851"/>
        <dbReference type="ChEBI" id="CHEBI:15377"/>
        <dbReference type="ChEBI" id="CHEBI:15636"/>
        <dbReference type="ChEBI" id="CHEBI:57453"/>
        <dbReference type="EC" id="2.1.2.11"/>
    </reaction>
</comment>
<evidence type="ECO:0000256" key="2">
    <source>
        <dbReference type="ARBA" id="ARBA00008676"/>
    </source>
</evidence>
<dbReference type="FunFam" id="3.20.20.60:FF:000003">
    <property type="entry name" value="3-methyl-2-oxobutanoate hydroxymethyltransferase"/>
    <property type="match status" value="1"/>
</dbReference>
<keyword evidence="7 10" id="KW-0479">Metal-binding</keyword>
<evidence type="ECO:0000313" key="12">
    <source>
        <dbReference type="Proteomes" id="UP000095237"/>
    </source>
</evidence>
<feature type="binding site" evidence="7 9">
    <location>
        <begin position="45"/>
        <end position="46"/>
    </location>
    <ligand>
        <name>3-methyl-2-oxobutanoate</name>
        <dbReference type="ChEBI" id="CHEBI:11851"/>
    </ligand>
</feature>
<proteinExistence type="inferred from homology"/>
<dbReference type="Pfam" id="PF02548">
    <property type="entry name" value="Pantoate_transf"/>
    <property type="match status" value="1"/>
</dbReference>
<evidence type="ECO:0000256" key="8">
    <source>
        <dbReference type="PIRSR" id="PIRSR000388-1"/>
    </source>
</evidence>
<dbReference type="EC" id="2.1.2.11" evidence="7"/>
<evidence type="ECO:0000313" key="11">
    <source>
        <dbReference type="EMBL" id="OEG70676.1"/>
    </source>
</evidence>
<dbReference type="PIRSF" id="PIRSF000388">
    <property type="entry name" value="Pantoate_hydroxy_MeTrfase"/>
    <property type="match status" value="1"/>
</dbReference>
<dbReference type="EMBL" id="LNVX01000291">
    <property type="protein sequence ID" value="OEG70676.1"/>
    <property type="molecule type" value="Genomic_DNA"/>
</dbReference>
<dbReference type="GO" id="GO:0015940">
    <property type="term" value="P:pantothenate biosynthetic process"/>
    <property type="evidence" value="ECO:0007669"/>
    <property type="project" value="UniProtKB-UniRule"/>
</dbReference>
<dbReference type="InterPro" id="IPR040442">
    <property type="entry name" value="Pyrv_kinase-like_dom_sf"/>
</dbReference>
<comment type="pathway">
    <text evidence="1 7">Cofactor biosynthesis; (R)-pantothenate biosynthesis; (R)-pantoate from 3-methyl-2-oxobutanoate: step 1/2.</text>
</comment>
<dbReference type="GO" id="GO:0005737">
    <property type="term" value="C:cytoplasm"/>
    <property type="evidence" value="ECO:0007669"/>
    <property type="project" value="UniProtKB-SubCell"/>
</dbReference>
<dbReference type="NCBIfam" id="NF001452">
    <property type="entry name" value="PRK00311.1"/>
    <property type="match status" value="1"/>
</dbReference>
<keyword evidence="12" id="KW-1185">Reference proteome</keyword>
<dbReference type="InterPro" id="IPR015813">
    <property type="entry name" value="Pyrv/PenolPyrv_kinase-like_dom"/>
</dbReference>
<feature type="binding site" evidence="7 10">
    <location>
        <position position="45"/>
    </location>
    <ligand>
        <name>Mg(2+)</name>
        <dbReference type="ChEBI" id="CHEBI:18420"/>
    </ligand>
</feature>
<name>A0A1E5IJJ8_ENDTX</name>
<dbReference type="InterPro" id="IPR003700">
    <property type="entry name" value="Pantoate_hydroxy_MeTrfase"/>
</dbReference>
<dbReference type="HAMAP" id="MF_00156">
    <property type="entry name" value="PanB"/>
    <property type="match status" value="1"/>
</dbReference>
<organism evidence="11 12">
    <name type="scientific">Endomicrobium trichonymphae</name>
    <dbReference type="NCBI Taxonomy" id="1408204"/>
    <lineage>
        <taxon>Bacteria</taxon>
        <taxon>Pseudomonadati</taxon>
        <taxon>Elusimicrobiota</taxon>
        <taxon>Endomicrobiia</taxon>
        <taxon>Endomicrobiales</taxon>
        <taxon>Endomicrobiaceae</taxon>
        <taxon>Candidatus Endomicrobiellum</taxon>
    </lineage>
</organism>
<evidence type="ECO:0000256" key="4">
    <source>
        <dbReference type="ARBA" id="ARBA00022655"/>
    </source>
</evidence>
<keyword evidence="11" id="KW-0489">Methyltransferase</keyword>
<dbReference type="NCBIfam" id="TIGR00222">
    <property type="entry name" value="panB"/>
    <property type="match status" value="1"/>
</dbReference>
<evidence type="ECO:0000256" key="10">
    <source>
        <dbReference type="PIRSR" id="PIRSR000388-3"/>
    </source>
</evidence>
<comment type="function">
    <text evidence="6 7">Catalyzes the reversible reaction in which hydroxymethyl group from 5,10-methylenetetrahydrofolate is transferred onto alpha-ketoisovalerate to form ketopantoate.</text>
</comment>
<evidence type="ECO:0000256" key="6">
    <source>
        <dbReference type="ARBA" id="ARBA00056497"/>
    </source>
</evidence>
<dbReference type="SUPFAM" id="SSF51621">
    <property type="entry name" value="Phosphoenolpyruvate/pyruvate domain"/>
    <property type="match status" value="1"/>
</dbReference>
<evidence type="ECO:0000256" key="5">
    <source>
        <dbReference type="ARBA" id="ARBA00022679"/>
    </source>
</evidence>
<feature type="binding site" evidence="7 9">
    <location>
        <position position="84"/>
    </location>
    <ligand>
        <name>3-methyl-2-oxobutanoate</name>
        <dbReference type="ChEBI" id="CHEBI:11851"/>
    </ligand>
</feature>
<sequence length="266" mass="29361">MNKKTILTILKKKQSGEKITMLTCYDYVTAKLISSQDIDMLLVGDSLGNVKLGYENTLSVTVDDMIYHTKSVKRGNDGALLITDMPFMSYEITIEDAVKNAARIVKEGGAEAVKVEGGIEIVDRIKAISDAKVPVVGHLGLTPQSINKFGGFKVQGRTEEGRRKLIADAEALEKTGVFAVVLEAVPEQLAKEITERLKIPTIGIGSGRYCDGQVLVVDDMLGMFTDYTPKFVKRYAEIGETIRTAVKNYIDEVKKGKFPREENTYK</sequence>
<comment type="caution">
    <text evidence="11">The sequence shown here is derived from an EMBL/GenBank/DDBJ whole genome shotgun (WGS) entry which is preliminary data.</text>
</comment>
<accession>A0A1E5IJJ8</accession>
<evidence type="ECO:0000256" key="1">
    <source>
        <dbReference type="ARBA" id="ARBA00005033"/>
    </source>
</evidence>
<dbReference type="CDD" id="cd06557">
    <property type="entry name" value="KPHMT-like"/>
    <property type="match status" value="1"/>
</dbReference>
<feature type="binding site" evidence="7 9">
    <location>
        <position position="114"/>
    </location>
    <ligand>
        <name>3-methyl-2-oxobutanoate</name>
        <dbReference type="ChEBI" id="CHEBI:11851"/>
    </ligand>
</feature>
<feature type="binding site" evidence="7 10">
    <location>
        <position position="116"/>
    </location>
    <ligand>
        <name>Mg(2+)</name>
        <dbReference type="ChEBI" id="CHEBI:18420"/>
    </ligand>
</feature>
<dbReference type="PANTHER" id="PTHR20881:SF0">
    <property type="entry name" value="3-METHYL-2-OXOBUTANOATE HYDROXYMETHYLTRANSFERASE"/>
    <property type="match status" value="1"/>
</dbReference>
<comment type="subcellular location">
    <subcellularLocation>
        <location evidence="7">Cytoplasm</location>
    </subcellularLocation>
</comment>
<dbReference type="GO" id="GO:0032259">
    <property type="term" value="P:methylation"/>
    <property type="evidence" value="ECO:0007669"/>
    <property type="project" value="UniProtKB-KW"/>
</dbReference>
<feature type="active site" description="Proton acceptor" evidence="7 8">
    <location>
        <position position="183"/>
    </location>
</feature>
<comment type="subunit">
    <text evidence="3 7">Homodecamer; pentamer of dimers.</text>
</comment>
<dbReference type="PANTHER" id="PTHR20881">
    <property type="entry name" value="3-METHYL-2-OXOBUTANOATE HYDROXYMETHYLTRANSFERASE"/>
    <property type="match status" value="1"/>
</dbReference>
<reference evidence="11 12" key="1">
    <citation type="submission" date="2015-11" db="EMBL/GenBank/DDBJ databases">
        <title>Evidence for parallel genomic evolution in an endosymbiosis of termite gut flagellates.</title>
        <authorList>
            <person name="Zheng H."/>
        </authorList>
    </citation>
    <scope>NUCLEOTIDE SEQUENCE [LARGE SCALE GENOMIC DNA]</scope>
    <source>
        <strain evidence="11 12">CET450</strain>
    </source>
</reference>
<keyword evidence="7 10" id="KW-0460">Magnesium</keyword>
<dbReference type="AlphaFoldDB" id="A0A1E5IJJ8"/>
<evidence type="ECO:0000256" key="9">
    <source>
        <dbReference type="PIRSR" id="PIRSR000388-2"/>
    </source>
</evidence>
<keyword evidence="5 7" id="KW-0808">Transferase</keyword>
<dbReference type="GO" id="GO:0008168">
    <property type="term" value="F:methyltransferase activity"/>
    <property type="evidence" value="ECO:0007669"/>
    <property type="project" value="UniProtKB-KW"/>
</dbReference>
<keyword evidence="4 7" id="KW-0566">Pantothenate biosynthesis</keyword>
<comment type="similarity">
    <text evidence="2 7">Belongs to the PanB family.</text>
</comment>
<dbReference type="GO" id="GO:0000287">
    <property type="term" value="F:magnesium ion binding"/>
    <property type="evidence" value="ECO:0007669"/>
    <property type="project" value="TreeGrafter"/>
</dbReference>
<dbReference type="Gene3D" id="3.20.20.60">
    <property type="entry name" value="Phosphoenolpyruvate-binding domains"/>
    <property type="match status" value="1"/>
</dbReference>
<evidence type="ECO:0000256" key="3">
    <source>
        <dbReference type="ARBA" id="ARBA00011424"/>
    </source>
</evidence>
<dbReference type="UniPathway" id="UPA00028">
    <property type="reaction ID" value="UER00003"/>
</dbReference>
<comment type="cofactor">
    <cofactor evidence="7 10">
        <name>Mg(2+)</name>
        <dbReference type="ChEBI" id="CHEBI:18420"/>
    </cofactor>
    <text evidence="7 10">Binds 1 Mg(2+) ion per subunit.</text>
</comment>